<feature type="region of interest" description="Disordered" evidence="4">
    <location>
        <begin position="126"/>
        <end position="156"/>
    </location>
</feature>
<gene>
    <name evidence="6" type="ORF">PIB30_077424</name>
</gene>
<proteinExistence type="inferred from homology"/>
<dbReference type="Pfam" id="PF02902">
    <property type="entry name" value="Peptidase_C48"/>
    <property type="match status" value="1"/>
</dbReference>
<evidence type="ECO:0000313" key="6">
    <source>
        <dbReference type="EMBL" id="MED6114140.1"/>
    </source>
</evidence>
<evidence type="ECO:0000256" key="1">
    <source>
        <dbReference type="ARBA" id="ARBA00005234"/>
    </source>
</evidence>
<evidence type="ECO:0000256" key="3">
    <source>
        <dbReference type="ARBA" id="ARBA00022801"/>
    </source>
</evidence>
<comment type="caution">
    <text evidence="6">The sequence shown here is derived from an EMBL/GenBank/DDBJ whole genome shotgun (WGS) entry which is preliminary data.</text>
</comment>
<organism evidence="6 7">
    <name type="scientific">Stylosanthes scabra</name>
    <dbReference type="NCBI Taxonomy" id="79078"/>
    <lineage>
        <taxon>Eukaryota</taxon>
        <taxon>Viridiplantae</taxon>
        <taxon>Streptophyta</taxon>
        <taxon>Embryophyta</taxon>
        <taxon>Tracheophyta</taxon>
        <taxon>Spermatophyta</taxon>
        <taxon>Magnoliopsida</taxon>
        <taxon>eudicotyledons</taxon>
        <taxon>Gunneridae</taxon>
        <taxon>Pentapetalae</taxon>
        <taxon>rosids</taxon>
        <taxon>fabids</taxon>
        <taxon>Fabales</taxon>
        <taxon>Fabaceae</taxon>
        <taxon>Papilionoideae</taxon>
        <taxon>50 kb inversion clade</taxon>
        <taxon>dalbergioids sensu lato</taxon>
        <taxon>Dalbergieae</taxon>
        <taxon>Pterocarpus clade</taxon>
        <taxon>Stylosanthes</taxon>
    </lineage>
</organism>
<name>A0ABU6QR52_9FABA</name>
<keyword evidence="2" id="KW-0645">Protease</keyword>
<feature type="domain" description="Ubiquitin-like protease family profile" evidence="5">
    <location>
        <begin position="287"/>
        <end position="471"/>
    </location>
</feature>
<dbReference type="Proteomes" id="UP001341840">
    <property type="component" value="Unassembled WGS sequence"/>
</dbReference>
<feature type="compositionally biased region" description="Basic and acidic residues" evidence="4">
    <location>
        <begin position="522"/>
        <end position="531"/>
    </location>
</feature>
<accession>A0ABU6QR52</accession>
<keyword evidence="3" id="KW-0378">Hydrolase</keyword>
<reference evidence="6 7" key="1">
    <citation type="journal article" date="2023" name="Plants (Basel)">
        <title>Bridging the Gap: Combining Genomics and Transcriptomics Approaches to Understand Stylosanthes scabra, an Orphan Legume from the Brazilian Caatinga.</title>
        <authorList>
            <person name="Ferreira-Neto J.R.C."/>
            <person name="da Silva M.D."/>
            <person name="Binneck E."/>
            <person name="de Melo N.F."/>
            <person name="da Silva R.H."/>
            <person name="de Melo A.L.T.M."/>
            <person name="Pandolfi V."/>
            <person name="Bustamante F.O."/>
            <person name="Brasileiro-Vidal A.C."/>
            <person name="Benko-Iseppon A.M."/>
        </authorList>
    </citation>
    <scope>NUCLEOTIDE SEQUENCE [LARGE SCALE GENOMIC DNA]</scope>
    <source>
        <tissue evidence="6">Leaves</tissue>
    </source>
</reference>
<feature type="compositionally biased region" description="Basic and acidic residues" evidence="4">
    <location>
        <begin position="141"/>
        <end position="153"/>
    </location>
</feature>
<sequence>MSSSSDDEACKKGRKSKNQDGTKKKGVDSRCSPSGINKIMTSIINDNARMAEVDAMGFASLQYIPEWIVNQEIYMYLATKFDVENNVIKDDVANIEINAEIVERALGLPSCGDEFPEYYPDDSEYEALKSSDDEEEGEGYNMHEEEQMNNERDDQSEEVVIEDEEVLKRWTQIEEELKSAAECFMNDFDEYNEDIPSFSLGISQEFKSPTYTAKRSMEEEFLDIQLLSEIIPENIRFQQDGNPINIGPTRELTAIEQKKIYNWVMKSSKEDGVQQEMIATFQGCRNLFLLRMEFRLLKPRKWINSSIINWKIKEFNNSNLPRFTNEFYCVESGILDTILIDRNLVAYEIRGEYFGMNPNLGIDKENFDREKAATRQCWLIPICHRRHWYLYAFNLIRRELLVLDSLFDHPFDDKRKIVDLYVEKIVEDMLKIVFPAYHHTEIRFQCSYAKVPKQPNNDDGRICMLKFMESWTEDSNLKEFNNEQLNEIRRRLVIEIATSIYNTHRIAVFQKSFDIPQRRNNPNREKKKEVKTPFTAPSTKEITKRAEEKKAAEKRKKK</sequence>
<evidence type="ECO:0000256" key="4">
    <source>
        <dbReference type="SAM" id="MobiDB-lite"/>
    </source>
</evidence>
<protein>
    <recommendedName>
        <fullName evidence="5">Ubiquitin-like protease family profile domain-containing protein</fullName>
    </recommendedName>
</protein>
<comment type="similarity">
    <text evidence="1">Belongs to the peptidase C48 family.</text>
</comment>
<dbReference type="PROSITE" id="PS50600">
    <property type="entry name" value="ULP_PROTEASE"/>
    <property type="match status" value="1"/>
</dbReference>
<evidence type="ECO:0000259" key="5">
    <source>
        <dbReference type="PROSITE" id="PS50600"/>
    </source>
</evidence>
<evidence type="ECO:0000313" key="7">
    <source>
        <dbReference type="Proteomes" id="UP001341840"/>
    </source>
</evidence>
<dbReference type="InterPro" id="IPR003653">
    <property type="entry name" value="Peptidase_C48_C"/>
</dbReference>
<feature type="region of interest" description="Disordered" evidence="4">
    <location>
        <begin position="1"/>
        <end position="31"/>
    </location>
</feature>
<dbReference type="EMBL" id="JASCZI010001041">
    <property type="protein sequence ID" value="MED6114140.1"/>
    <property type="molecule type" value="Genomic_DNA"/>
</dbReference>
<dbReference type="InterPro" id="IPR038765">
    <property type="entry name" value="Papain-like_cys_pep_sf"/>
</dbReference>
<dbReference type="Gene3D" id="3.40.395.10">
    <property type="entry name" value="Adenoviral Proteinase, Chain A"/>
    <property type="match status" value="1"/>
</dbReference>
<evidence type="ECO:0000256" key="2">
    <source>
        <dbReference type="ARBA" id="ARBA00022670"/>
    </source>
</evidence>
<feature type="compositionally biased region" description="Basic and acidic residues" evidence="4">
    <location>
        <begin position="17"/>
        <end position="28"/>
    </location>
</feature>
<feature type="region of interest" description="Disordered" evidence="4">
    <location>
        <begin position="516"/>
        <end position="558"/>
    </location>
</feature>
<dbReference type="SUPFAM" id="SSF54001">
    <property type="entry name" value="Cysteine proteinases"/>
    <property type="match status" value="1"/>
</dbReference>
<feature type="compositionally biased region" description="Basic and acidic residues" evidence="4">
    <location>
        <begin position="541"/>
        <end position="551"/>
    </location>
</feature>
<keyword evidence="7" id="KW-1185">Reference proteome</keyword>